<protein>
    <recommendedName>
        <fullName evidence="4">Cell division protein ZipA</fullName>
    </recommendedName>
</protein>
<proteinExistence type="predicted"/>
<accession>A0ABV2WIN8</accession>
<reference evidence="2 3" key="1">
    <citation type="submission" date="2024-06" db="EMBL/GenBank/DDBJ databases">
        <title>The Natural Products Discovery Center: Release of the First 8490 Sequenced Strains for Exploring Actinobacteria Biosynthetic Diversity.</title>
        <authorList>
            <person name="Kalkreuter E."/>
            <person name="Kautsar S.A."/>
            <person name="Yang D."/>
            <person name="Bader C.D."/>
            <person name="Teijaro C.N."/>
            <person name="Fluegel L."/>
            <person name="Davis C.M."/>
            <person name="Simpson J.R."/>
            <person name="Lauterbach L."/>
            <person name="Steele A.D."/>
            <person name="Gui C."/>
            <person name="Meng S."/>
            <person name="Li G."/>
            <person name="Viehrig K."/>
            <person name="Ye F."/>
            <person name="Su P."/>
            <person name="Kiefer A.F."/>
            <person name="Nichols A."/>
            <person name="Cepeda A.J."/>
            <person name="Yan W."/>
            <person name="Fan B."/>
            <person name="Jiang Y."/>
            <person name="Adhikari A."/>
            <person name="Zheng C.-J."/>
            <person name="Schuster L."/>
            <person name="Cowan T.M."/>
            <person name="Smanski M.J."/>
            <person name="Chevrette M.G."/>
            <person name="De Carvalho L.P.S."/>
            <person name="Shen B."/>
        </authorList>
    </citation>
    <scope>NUCLEOTIDE SEQUENCE [LARGE SCALE GENOMIC DNA]</scope>
    <source>
        <strain evidence="2 3">NPDC019708</strain>
    </source>
</reference>
<name>A0ABV2WIN8_9NOCA</name>
<feature type="compositionally biased region" description="Basic and acidic residues" evidence="1">
    <location>
        <begin position="31"/>
        <end position="44"/>
    </location>
</feature>
<evidence type="ECO:0008006" key="4">
    <source>
        <dbReference type="Google" id="ProtNLM"/>
    </source>
</evidence>
<evidence type="ECO:0000313" key="3">
    <source>
        <dbReference type="Proteomes" id="UP001550628"/>
    </source>
</evidence>
<gene>
    <name evidence="2" type="ORF">ABZ510_02635</name>
</gene>
<dbReference type="EMBL" id="JBEYBF010000001">
    <property type="protein sequence ID" value="MEU1950732.1"/>
    <property type="molecule type" value="Genomic_DNA"/>
</dbReference>
<sequence>MELLVILAIAILVAVVVGFRWLKGQGPSTRDAPDNEGNPRRDDK</sequence>
<organism evidence="2 3">
    <name type="scientific">Nocardia rhamnosiphila</name>
    <dbReference type="NCBI Taxonomy" id="426716"/>
    <lineage>
        <taxon>Bacteria</taxon>
        <taxon>Bacillati</taxon>
        <taxon>Actinomycetota</taxon>
        <taxon>Actinomycetes</taxon>
        <taxon>Mycobacteriales</taxon>
        <taxon>Nocardiaceae</taxon>
        <taxon>Nocardia</taxon>
    </lineage>
</organism>
<feature type="region of interest" description="Disordered" evidence="1">
    <location>
        <begin position="24"/>
        <end position="44"/>
    </location>
</feature>
<comment type="caution">
    <text evidence="2">The sequence shown here is derived from an EMBL/GenBank/DDBJ whole genome shotgun (WGS) entry which is preliminary data.</text>
</comment>
<dbReference type="Proteomes" id="UP001550628">
    <property type="component" value="Unassembled WGS sequence"/>
</dbReference>
<evidence type="ECO:0000256" key="1">
    <source>
        <dbReference type="SAM" id="MobiDB-lite"/>
    </source>
</evidence>
<evidence type="ECO:0000313" key="2">
    <source>
        <dbReference type="EMBL" id="MEU1950732.1"/>
    </source>
</evidence>
<keyword evidence="3" id="KW-1185">Reference proteome</keyword>
<dbReference type="RefSeq" id="WP_356954277.1">
    <property type="nucleotide sequence ID" value="NZ_JBEYBD010000002.1"/>
</dbReference>